<keyword evidence="2" id="KW-1185">Reference proteome</keyword>
<sequence length="128" mass="13517">MRDRLTRRQFVAGATMTSLGATVGLAGCLGGGDGDDVPDASFVFEVEGTTLTVTHDGGDALDEDNAGGVQILRETDDGEALLQGWGLPVEEGDSVEVNGQFASGQTIIVRWFTADQEEFADISTYDIE</sequence>
<name>A0ABD5W359_9EURY</name>
<dbReference type="EMBL" id="JBHSZI010000001">
    <property type="protein sequence ID" value="MFC7058623.1"/>
    <property type="molecule type" value="Genomic_DNA"/>
</dbReference>
<dbReference type="RefSeq" id="WP_267161338.1">
    <property type="nucleotide sequence ID" value="NZ_CP112972.1"/>
</dbReference>
<dbReference type="GeneID" id="76630637"/>
<dbReference type="PROSITE" id="PS51257">
    <property type="entry name" value="PROKAR_LIPOPROTEIN"/>
    <property type="match status" value="1"/>
</dbReference>
<evidence type="ECO:0000313" key="1">
    <source>
        <dbReference type="EMBL" id="MFC7058623.1"/>
    </source>
</evidence>
<accession>A0ABD5W359</accession>
<proteinExistence type="predicted"/>
<comment type="caution">
    <text evidence="1">The sequence shown here is derived from an EMBL/GenBank/DDBJ whole genome shotgun (WGS) entry which is preliminary data.</text>
</comment>
<dbReference type="AlphaFoldDB" id="A0ABD5W359"/>
<protein>
    <submittedName>
        <fullName evidence="1">Uncharacterized protein</fullName>
    </submittedName>
</protein>
<dbReference type="InterPro" id="IPR006311">
    <property type="entry name" value="TAT_signal"/>
</dbReference>
<reference evidence="1 2" key="1">
    <citation type="journal article" date="2019" name="Int. J. Syst. Evol. Microbiol.">
        <title>The Global Catalogue of Microorganisms (GCM) 10K type strain sequencing project: providing services to taxonomists for standard genome sequencing and annotation.</title>
        <authorList>
            <consortium name="The Broad Institute Genomics Platform"/>
            <consortium name="The Broad Institute Genome Sequencing Center for Infectious Disease"/>
            <person name="Wu L."/>
            <person name="Ma J."/>
        </authorList>
    </citation>
    <scope>NUCLEOTIDE SEQUENCE [LARGE SCALE GENOMIC DNA]</scope>
    <source>
        <strain evidence="1 2">JCM 30072</strain>
    </source>
</reference>
<evidence type="ECO:0000313" key="2">
    <source>
        <dbReference type="Proteomes" id="UP001596445"/>
    </source>
</evidence>
<dbReference type="Proteomes" id="UP001596445">
    <property type="component" value="Unassembled WGS sequence"/>
</dbReference>
<gene>
    <name evidence="1" type="ORF">ACFQQG_11090</name>
</gene>
<dbReference type="PROSITE" id="PS51318">
    <property type="entry name" value="TAT"/>
    <property type="match status" value="1"/>
</dbReference>
<organism evidence="1 2">
    <name type="scientific">Halovenus salina</name>
    <dbReference type="NCBI Taxonomy" id="1510225"/>
    <lineage>
        <taxon>Archaea</taxon>
        <taxon>Methanobacteriati</taxon>
        <taxon>Methanobacteriota</taxon>
        <taxon>Stenosarchaea group</taxon>
        <taxon>Halobacteria</taxon>
        <taxon>Halobacteriales</taxon>
        <taxon>Haloarculaceae</taxon>
        <taxon>Halovenus</taxon>
    </lineage>
</organism>